<proteinExistence type="predicted"/>
<dbReference type="AlphaFoldDB" id="A0AAN7UXJ0"/>
<protein>
    <submittedName>
        <fullName evidence="1">Uncharacterized protein</fullName>
    </submittedName>
</protein>
<dbReference type="Proteomes" id="UP001305414">
    <property type="component" value="Unassembled WGS sequence"/>
</dbReference>
<evidence type="ECO:0000313" key="1">
    <source>
        <dbReference type="EMBL" id="KAK5632699.1"/>
    </source>
</evidence>
<evidence type="ECO:0000313" key="2">
    <source>
        <dbReference type="Proteomes" id="UP001305414"/>
    </source>
</evidence>
<comment type="caution">
    <text evidence="1">The sequence shown here is derived from an EMBL/GenBank/DDBJ whole genome shotgun (WGS) entry which is preliminary data.</text>
</comment>
<name>A0AAN7UXJ0_9PEZI</name>
<sequence>MADNSDHPKRAESACFHNNSILVYLLIIVTIFKPTITSPKSYLHTIETSLETHRFLSFKSQGSEPMLEEARFAKAEANEDYIRPAAAAWTLKAWQL</sequence>
<gene>
    <name evidence="1" type="ORF">RRF57_008413</name>
</gene>
<reference evidence="1 2" key="1">
    <citation type="submission" date="2023-10" db="EMBL/GenBank/DDBJ databases">
        <title>Draft genome sequence of Xylaria bambusicola isolate GMP-LS, the root and basal stem rot pathogen of sugarcane in Indonesia.</title>
        <authorList>
            <person name="Selvaraj P."/>
            <person name="Muralishankar V."/>
            <person name="Muruganantham S."/>
            <person name="Sp S."/>
            <person name="Haryani S."/>
            <person name="Lau K.J.X."/>
            <person name="Naqvi N.I."/>
        </authorList>
    </citation>
    <scope>NUCLEOTIDE SEQUENCE [LARGE SCALE GENOMIC DNA]</scope>
    <source>
        <strain evidence="1">GMP-LS</strain>
    </source>
</reference>
<keyword evidence="2" id="KW-1185">Reference proteome</keyword>
<accession>A0AAN7UXJ0</accession>
<dbReference type="EMBL" id="JAWHQM010000026">
    <property type="protein sequence ID" value="KAK5632699.1"/>
    <property type="molecule type" value="Genomic_DNA"/>
</dbReference>
<organism evidence="1 2">
    <name type="scientific">Xylaria bambusicola</name>
    <dbReference type="NCBI Taxonomy" id="326684"/>
    <lineage>
        <taxon>Eukaryota</taxon>
        <taxon>Fungi</taxon>
        <taxon>Dikarya</taxon>
        <taxon>Ascomycota</taxon>
        <taxon>Pezizomycotina</taxon>
        <taxon>Sordariomycetes</taxon>
        <taxon>Xylariomycetidae</taxon>
        <taxon>Xylariales</taxon>
        <taxon>Xylariaceae</taxon>
        <taxon>Xylaria</taxon>
    </lineage>
</organism>